<accession>A0A9D3UQE4</accession>
<keyword evidence="2" id="KW-1185">Reference proteome</keyword>
<reference evidence="1 2" key="1">
    <citation type="journal article" date="2021" name="Plant Biotechnol. J.">
        <title>Multi-omics assisted identification of the key and species-specific regulatory components of drought-tolerant mechanisms in Gossypium stocksii.</title>
        <authorList>
            <person name="Yu D."/>
            <person name="Ke L."/>
            <person name="Zhang D."/>
            <person name="Wu Y."/>
            <person name="Sun Y."/>
            <person name="Mei J."/>
            <person name="Sun J."/>
            <person name="Sun Y."/>
        </authorList>
    </citation>
    <scope>NUCLEOTIDE SEQUENCE [LARGE SCALE GENOMIC DNA]</scope>
    <source>
        <strain evidence="2">cv. E1</strain>
        <tissue evidence="1">Leaf</tissue>
    </source>
</reference>
<comment type="caution">
    <text evidence="1">The sequence shown here is derived from an EMBL/GenBank/DDBJ whole genome shotgun (WGS) entry which is preliminary data.</text>
</comment>
<evidence type="ECO:0000313" key="1">
    <source>
        <dbReference type="EMBL" id="KAH1055497.1"/>
    </source>
</evidence>
<organism evidence="1 2">
    <name type="scientific">Gossypium stocksii</name>
    <dbReference type="NCBI Taxonomy" id="47602"/>
    <lineage>
        <taxon>Eukaryota</taxon>
        <taxon>Viridiplantae</taxon>
        <taxon>Streptophyta</taxon>
        <taxon>Embryophyta</taxon>
        <taxon>Tracheophyta</taxon>
        <taxon>Spermatophyta</taxon>
        <taxon>Magnoliopsida</taxon>
        <taxon>eudicotyledons</taxon>
        <taxon>Gunneridae</taxon>
        <taxon>Pentapetalae</taxon>
        <taxon>rosids</taxon>
        <taxon>malvids</taxon>
        <taxon>Malvales</taxon>
        <taxon>Malvaceae</taxon>
        <taxon>Malvoideae</taxon>
        <taxon>Gossypium</taxon>
    </lineage>
</organism>
<name>A0A9D3UQE4_9ROSI</name>
<protein>
    <submittedName>
        <fullName evidence="1">Uncharacterized protein</fullName>
    </submittedName>
</protein>
<dbReference type="Proteomes" id="UP000828251">
    <property type="component" value="Unassembled WGS sequence"/>
</dbReference>
<evidence type="ECO:0000313" key="2">
    <source>
        <dbReference type="Proteomes" id="UP000828251"/>
    </source>
</evidence>
<sequence length="115" mass="12760">MTFLFHLHFMYENSIFITIPSFNSKKITTIITTTAKMSKVAAAVGLRNEIGMISTTTATGESLSRITPPTAAHPEFLETAPSVLRKTQSLEVCSFWNGMILSLRPFLEFRVSCLA</sequence>
<dbReference type="EMBL" id="JAIQCV010000010">
    <property type="protein sequence ID" value="KAH1055497.1"/>
    <property type="molecule type" value="Genomic_DNA"/>
</dbReference>
<dbReference type="AlphaFoldDB" id="A0A9D3UQE4"/>
<gene>
    <name evidence="1" type="ORF">J1N35_033562</name>
</gene>
<proteinExistence type="predicted"/>
<dbReference type="OrthoDB" id="1012814at2759"/>